<comment type="caution">
    <text evidence="2">The sequence shown here is derived from an EMBL/GenBank/DDBJ whole genome shotgun (WGS) entry which is preliminary data.</text>
</comment>
<dbReference type="Proteomes" id="UP000324222">
    <property type="component" value="Unassembled WGS sequence"/>
</dbReference>
<keyword evidence="3" id="KW-1185">Reference proteome</keyword>
<evidence type="ECO:0000256" key="1">
    <source>
        <dbReference type="SAM" id="MobiDB-lite"/>
    </source>
</evidence>
<feature type="region of interest" description="Disordered" evidence="1">
    <location>
        <begin position="33"/>
        <end position="80"/>
    </location>
</feature>
<evidence type="ECO:0000313" key="3">
    <source>
        <dbReference type="Proteomes" id="UP000324222"/>
    </source>
</evidence>
<evidence type="ECO:0000313" key="2">
    <source>
        <dbReference type="EMBL" id="MPC40363.1"/>
    </source>
</evidence>
<accession>A0A5B7F5I9</accession>
<gene>
    <name evidence="2" type="ORF">E2C01_033919</name>
</gene>
<dbReference type="AlphaFoldDB" id="A0A5B7F5I9"/>
<dbReference type="EMBL" id="VSRR010004665">
    <property type="protein sequence ID" value="MPC40363.1"/>
    <property type="molecule type" value="Genomic_DNA"/>
</dbReference>
<sequence>MYSEYIERVGVEGRYWGGCGEDRIGLDKWDRIEGEEGKGSPPHLLLPIAHTPLTSPSFSSSSSSPPHMRSQFPNHDFRGE</sequence>
<protein>
    <submittedName>
        <fullName evidence="2">Uncharacterized protein</fullName>
    </submittedName>
</protein>
<name>A0A5B7F5I9_PORTR</name>
<reference evidence="2 3" key="1">
    <citation type="submission" date="2019-05" db="EMBL/GenBank/DDBJ databases">
        <title>Another draft genome of Portunus trituberculatus and its Hox gene families provides insights of decapod evolution.</title>
        <authorList>
            <person name="Jeong J.-H."/>
            <person name="Song I."/>
            <person name="Kim S."/>
            <person name="Choi T."/>
            <person name="Kim D."/>
            <person name="Ryu S."/>
            <person name="Kim W."/>
        </authorList>
    </citation>
    <scope>NUCLEOTIDE SEQUENCE [LARGE SCALE GENOMIC DNA]</scope>
    <source>
        <tissue evidence="2">Muscle</tissue>
    </source>
</reference>
<organism evidence="2 3">
    <name type="scientific">Portunus trituberculatus</name>
    <name type="common">Swimming crab</name>
    <name type="synonym">Neptunus trituberculatus</name>
    <dbReference type="NCBI Taxonomy" id="210409"/>
    <lineage>
        <taxon>Eukaryota</taxon>
        <taxon>Metazoa</taxon>
        <taxon>Ecdysozoa</taxon>
        <taxon>Arthropoda</taxon>
        <taxon>Crustacea</taxon>
        <taxon>Multicrustacea</taxon>
        <taxon>Malacostraca</taxon>
        <taxon>Eumalacostraca</taxon>
        <taxon>Eucarida</taxon>
        <taxon>Decapoda</taxon>
        <taxon>Pleocyemata</taxon>
        <taxon>Brachyura</taxon>
        <taxon>Eubrachyura</taxon>
        <taxon>Portunoidea</taxon>
        <taxon>Portunidae</taxon>
        <taxon>Portuninae</taxon>
        <taxon>Portunus</taxon>
    </lineage>
</organism>
<proteinExistence type="predicted"/>
<feature type="compositionally biased region" description="Low complexity" evidence="1">
    <location>
        <begin position="55"/>
        <end position="66"/>
    </location>
</feature>